<dbReference type="EMBL" id="CALNXK010000506">
    <property type="protein sequence ID" value="CAH3186842.1"/>
    <property type="molecule type" value="Genomic_DNA"/>
</dbReference>
<evidence type="ECO:0000313" key="2">
    <source>
        <dbReference type="Proteomes" id="UP001159405"/>
    </source>
</evidence>
<organism evidence="1 2">
    <name type="scientific">Porites lobata</name>
    <dbReference type="NCBI Taxonomy" id="104759"/>
    <lineage>
        <taxon>Eukaryota</taxon>
        <taxon>Metazoa</taxon>
        <taxon>Cnidaria</taxon>
        <taxon>Anthozoa</taxon>
        <taxon>Hexacorallia</taxon>
        <taxon>Scleractinia</taxon>
        <taxon>Fungiina</taxon>
        <taxon>Poritidae</taxon>
        <taxon>Porites</taxon>
    </lineage>
</organism>
<gene>
    <name evidence="1" type="ORF">PLOB_00036177</name>
</gene>
<accession>A0ABN8S551</accession>
<dbReference type="Proteomes" id="UP001159405">
    <property type="component" value="Unassembled WGS sequence"/>
</dbReference>
<sequence>MNSNRSPKQWSLTKNETITTFEAWRQNLQYFLSLDVNFAPFLAHNFRWLKKSSTAPNIGLEPDGDDVPTTRRRTAFQKNLHLDLMLGQIANFCTDRTFLSRSRFMSTFDDEDPDYMNYSPPLFTAEHEHSLFTSERSVSRRVSTKVTLLRSLLQALPSSAHPRHRCGN</sequence>
<reference evidence="1 2" key="1">
    <citation type="submission" date="2022-05" db="EMBL/GenBank/DDBJ databases">
        <authorList>
            <consortium name="Genoscope - CEA"/>
            <person name="William W."/>
        </authorList>
    </citation>
    <scope>NUCLEOTIDE SEQUENCE [LARGE SCALE GENOMIC DNA]</scope>
</reference>
<comment type="caution">
    <text evidence="1">The sequence shown here is derived from an EMBL/GenBank/DDBJ whole genome shotgun (WGS) entry which is preliminary data.</text>
</comment>
<proteinExistence type="predicted"/>
<protein>
    <submittedName>
        <fullName evidence="1">Uncharacterized protein</fullName>
    </submittedName>
</protein>
<name>A0ABN8S551_9CNID</name>
<keyword evidence="2" id="KW-1185">Reference proteome</keyword>
<evidence type="ECO:0000313" key="1">
    <source>
        <dbReference type="EMBL" id="CAH3186842.1"/>
    </source>
</evidence>